<dbReference type="GO" id="GO:0006508">
    <property type="term" value="P:proteolysis"/>
    <property type="evidence" value="ECO:0007669"/>
    <property type="project" value="UniProtKB-KW"/>
</dbReference>
<dbReference type="AlphaFoldDB" id="A0A9D1V6S5"/>
<dbReference type="PROSITE" id="PS52035">
    <property type="entry name" value="PEPTIDASE_M14"/>
    <property type="match status" value="1"/>
</dbReference>
<dbReference type="Proteomes" id="UP000824204">
    <property type="component" value="Unassembled WGS sequence"/>
</dbReference>
<dbReference type="SMART" id="SM00631">
    <property type="entry name" value="Zn_pept"/>
    <property type="match status" value="1"/>
</dbReference>
<evidence type="ECO:0000313" key="9">
    <source>
        <dbReference type="EMBL" id="HIX07127.1"/>
    </source>
</evidence>
<accession>A0A9D1V6S5</accession>
<dbReference type="GO" id="GO:0008270">
    <property type="term" value="F:zinc ion binding"/>
    <property type="evidence" value="ECO:0007669"/>
    <property type="project" value="InterPro"/>
</dbReference>
<keyword evidence="5" id="KW-0862">Zinc</keyword>
<comment type="similarity">
    <text evidence="2 7">Belongs to the peptidase M14 family.</text>
</comment>
<evidence type="ECO:0000256" key="2">
    <source>
        <dbReference type="ARBA" id="ARBA00005988"/>
    </source>
</evidence>
<gene>
    <name evidence="9" type="ORF">H9741_01495</name>
</gene>
<dbReference type="EMBL" id="DXFX01000019">
    <property type="protein sequence ID" value="HIX07127.1"/>
    <property type="molecule type" value="Genomic_DNA"/>
</dbReference>
<dbReference type="PANTHER" id="PTHR11705">
    <property type="entry name" value="PROTEASE FAMILY M14 CARBOXYPEPTIDASE A,B"/>
    <property type="match status" value="1"/>
</dbReference>
<feature type="domain" description="Peptidase M14" evidence="8">
    <location>
        <begin position="1"/>
        <end position="265"/>
    </location>
</feature>
<evidence type="ECO:0000259" key="8">
    <source>
        <dbReference type="PROSITE" id="PS52035"/>
    </source>
</evidence>
<evidence type="ECO:0000256" key="7">
    <source>
        <dbReference type="PROSITE-ProRule" id="PRU01379"/>
    </source>
</evidence>
<reference evidence="9" key="2">
    <citation type="submission" date="2021-04" db="EMBL/GenBank/DDBJ databases">
        <authorList>
            <person name="Gilroy R."/>
        </authorList>
    </citation>
    <scope>NUCLEOTIDE SEQUENCE</scope>
    <source>
        <strain evidence="9">811</strain>
    </source>
</reference>
<keyword evidence="3" id="KW-0645">Protease</keyword>
<evidence type="ECO:0000256" key="6">
    <source>
        <dbReference type="ARBA" id="ARBA00023049"/>
    </source>
</evidence>
<dbReference type="Pfam" id="PF00246">
    <property type="entry name" value="Peptidase_M14"/>
    <property type="match status" value="1"/>
</dbReference>
<comment type="caution">
    <text evidence="9">The sequence shown here is derived from an EMBL/GenBank/DDBJ whole genome shotgun (WGS) entry which is preliminary data.</text>
</comment>
<dbReference type="Gene3D" id="3.40.630.10">
    <property type="entry name" value="Zn peptidases"/>
    <property type="match status" value="1"/>
</dbReference>
<sequence length="277" mass="30979">MDAVQKIYRFYQSYGGEKRIIGASACGLPIVALFAGRHEFPQLIVQYGIHGREWVTSLLAPEHLLFGLTRGGAWFVPLADPDGALLSMYGEEFLKQLPPKRARFLRAVNGENSFSLWKANGNAVDLNVNFPAGWGEGVRNVRAPAPENYIGRRPLSEPESAALYRFTLDVRPDATISYHTKGEEIYWEYFQQGERLRRDELLARALAAETGYAAKRLAGSGGGYKDFCIRALKIPAFTIEAGRDSLSHPLGEGEFYPILAKNIGVVRRLSEELWKTR</sequence>
<organism evidence="9 10">
    <name type="scientific">Candidatus Borkfalkia faecipullorum</name>
    <dbReference type="NCBI Taxonomy" id="2838510"/>
    <lineage>
        <taxon>Bacteria</taxon>
        <taxon>Bacillati</taxon>
        <taxon>Bacillota</taxon>
        <taxon>Clostridia</taxon>
        <taxon>Christensenellales</taxon>
        <taxon>Christensenellaceae</taxon>
        <taxon>Candidatus Borkfalkia</taxon>
    </lineage>
</organism>
<feature type="active site" description="Proton donor/acceptor" evidence="7">
    <location>
        <position position="240"/>
    </location>
</feature>
<evidence type="ECO:0000256" key="3">
    <source>
        <dbReference type="ARBA" id="ARBA00022670"/>
    </source>
</evidence>
<dbReference type="GO" id="GO:0005615">
    <property type="term" value="C:extracellular space"/>
    <property type="evidence" value="ECO:0007669"/>
    <property type="project" value="TreeGrafter"/>
</dbReference>
<dbReference type="GO" id="GO:0004181">
    <property type="term" value="F:metallocarboxypeptidase activity"/>
    <property type="evidence" value="ECO:0007669"/>
    <property type="project" value="InterPro"/>
</dbReference>
<evidence type="ECO:0000313" key="10">
    <source>
        <dbReference type="Proteomes" id="UP000824204"/>
    </source>
</evidence>
<dbReference type="InterPro" id="IPR000834">
    <property type="entry name" value="Peptidase_M14"/>
</dbReference>
<reference evidence="9" key="1">
    <citation type="journal article" date="2021" name="PeerJ">
        <title>Extensive microbial diversity within the chicken gut microbiome revealed by metagenomics and culture.</title>
        <authorList>
            <person name="Gilroy R."/>
            <person name="Ravi A."/>
            <person name="Getino M."/>
            <person name="Pursley I."/>
            <person name="Horton D.L."/>
            <person name="Alikhan N.F."/>
            <person name="Baker D."/>
            <person name="Gharbi K."/>
            <person name="Hall N."/>
            <person name="Watson M."/>
            <person name="Adriaenssens E.M."/>
            <person name="Foster-Nyarko E."/>
            <person name="Jarju S."/>
            <person name="Secka A."/>
            <person name="Antonio M."/>
            <person name="Oren A."/>
            <person name="Chaudhuri R.R."/>
            <person name="La Ragione R."/>
            <person name="Hildebrand F."/>
            <person name="Pallen M.J."/>
        </authorList>
    </citation>
    <scope>NUCLEOTIDE SEQUENCE</scope>
    <source>
        <strain evidence="9">811</strain>
    </source>
</reference>
<evidence type="ECO:0000256" key="5">
    <source>
        <dbReference type="ARBA" id="ARBA00022833"/>
    </source>
</evidence>
<dbReference type="PANTHER" id="PTHR11705:SF143">
    <property type="entry name" value="SLL0236 PROTEIN"/>
    <property type="match status" value="1"/>
</dbReference>
<evidence type="ECO:0000256" key="4">
    <source>
        <dbReference type="ARBA" id="ARBA00022801"/>
    </source>
</evidence>
<name>A0A9D1V6S5_9FIRM</name>
<protein>
    <recommendedName>
        <fullName evidence="8">Peptidase M14 domain-containing protein</fullName>
    </recommendedName>
</protein>
<keyword evidence="6" id="KW-0482">Metalloprotease</keyword>
<keyword evidence="4" id="KW-0378">Hydrolase</keyword>
<comment type="cofactor">
    <cofactor evidence="1">
        <name>Zn(2+)</name>
        <dbReference type="ChEBI" id="CHEBI:29105"/>
    </cofactor>
</comment>
<dbReference type="SUPFAM" id="SSF53187">
    <property type="entry name" value="Zn-dependent exopeptidases"/>
    <property type="match status" value="1"/>
</dbReference>
<evidence type="ECO:0000256" key="1">
    <source>
        <dbReference type="ARBA" id="ARBA00001947"/>
    </source>
</evidence>
<proteinExistence type="inferred from homology"/>